<comment type="function">
    <text evidence="6">In the Amaryllidaceae alkaloids biosynthesic pathway, catalyzes the conversion of noroxomaritidine to oxomaritidine, a precursor of haemanthamine- and crinamine-type alkaloids, promising anticancer agents. Can also, to some extent, catalyze the condensation of 3,4-dihydroxybenzaldehyde (3,4-DHBA) and tyramine to produce norbelladine, and of isovanillin and tyramine to produce 4'-O-methylnorbelladine.</text>
</comment>
<keyword evidence="2" id="KW-0560">Oxidoreductase</keyword>
<dbReference type="SUPFAM" id="SSF51735">
    <property type="entry name" value="NAD(P)-binding Rossmann-fold domains"/>
    <property type="match status" value="1"/>
</dbReference>
<dbReference type="Pfam" id="PF13561">
    <property type="entry name" value="adh_short_C2"/>
    <property type="match status" value="1"/>
</dbReference>
<dbReference type="PANTHER" id="PTHR42898:SF6">
    <property type="entry name" value="NADP-DEPENDENT MANNITOL DEHYDROGENASE"/>
    <property type="match status" value="1"/>
</dbReference>
<dbReference type="PRINTS" id="PR00080">
    <property type="entry name" value="SDRFAMILY"/>
</dbReference>
<comment type="catalytic activity">
    <reaction evidence="5">
        <text>(10bR,4aS)-noroxomaritidine + NADPH + H(+) = (10bR,4aS)-oxomaritidine + NADP(+)</text>
        <dbReference type="Rhea" id="RHEA:63196"/>
        <dbReference type="ChEBI" id="CHEBI:15378"/>
        <dbReference type="ChEBI" id="CHEBI:57783"/>
        <dbReference type="ChEBI" id="CHEBI:58349"/>
        <dbReference type="ChEBI" id="CHEBI:133995"/>
        <dbReference type="ChEBI" id="CHEBI:146208"/>
    </reaction>
    <physiologicalReaction direction="left-to-right" evidence="5">
        <dbReference type="Rhea" id="RHEA:63197"/>
    </physiologicalReaction>
</comment>
<dbReference type="Gene3D" id="3.40.50.720">
    <property type="entry name" value="NAD(P)-binding Rossmann-like Domain"/>
    <property type="match status" value="1"/>
</dbReference>
<dbReference type="PANTHER" id="PTHR42898">
    <property type="entry name" value="TROPINONE REDUCTASE"/>
    <property type="match status" value="1"/>
</dbReference>
<gene>
    <name evidence="8" type="ORF">M5K25_015522</name>
</gene>
<dbReference type="PROSITE" id="PS00061">
    <property type="entry name" value="ADH_SHORT"/>
    <property type="match status" value="1"/>
</dbReference>
<keyword evidence="1" id="KW-0521">NADP</keyword>
<evidence type="ECO:0000256" key="5">
    <source>
        <dbReference type="ARBA" id="ARBA00052456"/>
    </source>
</evidence>
<evidence type="ECO:0000256" key="4">
    <source>
        <dbReference type="ARBA" id="ARBA00050958"/>
    </source>
</evidence>
<dbReference type="FunFam" id="3.40.50.720:FF:000084">
    <property type="entry name" value="Short-chain dehydrogenase reductase"/>
    <property type="match status" value="1"/>
</dbReference>
<dbReference type="InterPro" id="IPR020904">
    <property type="entry name" value="Sc_DH/Rdtase_CS"/>
</dbReference>
<dbReference type="EMBL" id="JANQDX010000012">
    <property type="protein sequence ID" value="KAL0915123.1"/>
    <property type="molecule type" value="Genomic_DNA"/>
</dbReference>
<dbReference type="Proteomes" id="UP001552299">
    <property type="component" value="Unassembled WGS sequence"/>
</dbReference>
<comment type="catalytic activity">
    <reaction evidence="4">
        <text>(10bS,4aR)-noroxomaritidine + NADPH + H(+) = (10bS,4aR)-oxomaritidine + NADP(+)</text>
        <dbReference type="Rhea" id="RHEA:63200"/>
        <dbReference type="ChEBI" id="CHEBI:15378"/>
        <dbReference type="ChEBI" id="CHEBI:57783"/>
        <dbReference type="ChEBI" id="CHEBI:58349"/>
        <dbReference type="ChEBI" id="CHEBI:133996"/>
        <dbReference type="ChEBI" id="CHEBI:146209"/>
    </reaction>
    <physiologicalReaction direction="left-to-right" evidence="4">
        <dbReference type="Rhea" id="RHEA:63201"/>
    </physiologicalReaction>
</comment>
<dbReference type="InterPro" id="IPR036291">
    <property type="entry name" value="NAD(P)-bd_dom_sf"/>
</dbReference>
<evidence type="ECO:0000313" key="8">
    <source>
        <dbReference type="EMBL" id="KAL0915123.1"/>
    </source>
</evidence>
<sequence>MAGGGEGGGGENHGAAATILRRWSLRGATALVTGGSKGIGYAIVEELAALGASVHTCSRNEEELESCLHKWRGLNFNITGSVCDVSSQEQRVKLIEKVSSLFHGKLNILINNAGTYLRKQIVDCTAEDYSFMMSTNLESAFHLSQLAHPLLKASGQGSIVFISSIAGLLGFPEIAIYSATKGALNQLTKNFASEWAKDGIRTNCVAPGVTRTPLSMPYLENKEVAREMGNLPLGRIGEPEEVASITAFLCLPAASYITGQIICADGGRTLSA</sequence>
<evidence type="ECO:0000256" key="7">
    <source>
        <dbReference type="ARBA" id="ARBA00069361"/>
    </source>
</evidence>
<name>A0ABD0UQJ4_DENTH</name>
<comment type="similarity">
    <text evidence="3">Belongs to the short-chain dehydrogenases/reductases (SDR) family. SDR65C subfamily.</text>
</comment>
<evidence type="ECO:0000256" key="1">
    <source>
        <dbReference type="ARBA" id="ARBA00022857"/>
    </source>
</evidence>
<evidence type="ECO:0000256" key="3">
    <source>
        <dbReference type="ARBA" id="ARBA00025714"/>
    </source>
</evidence>
<evidence type="ECO:0000256" key="2">
    <source>
        <dbReference type="ARBA" id="ARBA00023002"/>
    </source>
</evidence>
<dbReference type="InterPro" id="IPR045000">
    <property type="entry name" value="TR"/>
</dbReference>
<dbReference type="GO" id="GO:0016491">
    <property type="term" value="F:oxidoreductase activity"/>
    <property type="evidence" value="ECO:0007669"/>
    <property type="project" value="UniProtKB-KW"/>
</dbReference>
<reference evidence="8 9" key="1">
    <citation type="journal article" date="2024" name="Plant Biotechnol. J.">
        <title>Dendrobium thyrsiflorum genome and its molecular insights into genes involved in important horticultural traits.</title>
        <authorList>
            <person name="Chen B."/>
            <person name="Wang J.Y."/>
            <person name="Zheng P.J."/>
            <person name="Li K.L."/>
            <person name="Liang Y.M."/>
            <person name="Chen X.F."/>
            <person name="Zhang C."/>
            <person name="Zhao X."/>
            <person name="He X."/>
            <person name="Zhang G.Q."/>
            <person name="Liu Z.J."/>
            <person name="Xu Q."/>
        </authorList>
    </citation>
    <scope>NUCLEOTIDE SEQUENCE [LARGE SCALE GENOMIC DNA]</scope>
    <source>
        <strain evidence="8">GZMU011</strain>
    </source>
</reference>
<evidence type="ECO:0000313" key="9">
    <source>
        <dbReference type="Proteomes" id="UP001552299"/>
    </source>
</evidence>
<dbReference type="InterPro" id="IPR002347">
    <property type="entry name" value="SDR_fam"/>
</dbReference>
<dbReference type="AlphaFoldDB" id="A0ABD0UQJ4"/>
<dbReference type="PRINTS" id="PR00081">
    <property type="entry name" value="GDHRDH"/>
</dbReference>
<organism evidence="8 9">
    <name type="scientific">Dendrobium thyrsiflorum</name>
    <name type="common">Pinecone-like raceme dendrobium</name>
    <name type="synonym">Orchid</name>
    <dbReference type="NCBI Taxonomy" id="117978"/>
    <lineage>
        <taxon>Eukaryota</taxon>
        <taxon>Viridiplantae</taxon>
        <taxon>Streptophyta</taxon>
        <taxon>Embryophyta</taxon>
        <taxon>Tracheophyta</taxon>
        <taxon>Spermatophyta</taxon>
        <taxon>Magnoliopsida</taxon>
        <taxon>Liliopsida</taxon>
        <taxon>Asparagales</taxon>
        <taxon>Orchidaceae</taxon>
        <taxon>Epidendroideae</taxon>
        <taxon>Malaxideae</taxon>
        <taxon>Dendrobiinae</taxon>
        <taxon>Dendrobium</taxon>
    </lineage>
</organism>
<comment type="caution">
    <text evidence="8">The sequence shown here is derived from an EMBL/GenBank/DDBJ whole genome shotgun (WGS) entry which is preliminary data.</text>
</comment>
<accession>A0ABD0UQJ4</accession>
<evidence type="ECO:0000256" key="6">
    <source>
        <dbReference type="ARBA" id="ARBA00055943"/>
    </source>
</evidence>
<proteinExistence type="inferred from homology"/>
<protein>
    <recommendedName>
        <fullName evidence="7">Noroxomaritidine/norcraugsodine reductase</fullName>
    </recommendedName>
</protein>
<keyword evidence="9" id="KW-1185">Reference proteome</keyword>